<dbReference type="EMBL" id="JAAAIL010000966">
    <property type="protein sequence ID" value="KAG0272245.1"/>
    <property type="molecule type" value="Genomic_DNA"/>
</dbReference>
<gene>
    <name evidence="1" type="ORF">BGZ95_012014</name>
</gene>
<proteinExistence type="predicted"/>
<comment type="caution">
    <text evidence="1">The sequence shown here is derived from an EMBL/GenBank/DDBJ whole genome shotgun (WGS) entry which is preliminary data.</text>
</comment>
<evidence type="ECO:0000313" key="2">
    <source>
        <dbReference type="Proteomes" id="UP001194580"/>
    </source>
</evidence>
<protein>
    <submittedName>
        <fullName evidence="1">Uncharacterized protein</fullName>
    </submittedName>
</protein>
<keyword evidence="2" id="KW-1185">Reference proteome</keyword>
<name>A0AAD4H4V0_9FUNG</name>
<dbReference type="Proteomes" id="UP001194580">
    <property type="component" value="Unassembled WGS sequence"/>
</dbReference>
<organism evidence="1 2">
    <name type="scientific">Linnemannia exigua</name>
    <dbReference type="NCBI Taxonomy" id="604196"/>
    <lineage>
        <taxon>Eukaryota</taxon>
        <taxon>Fungi</taxon>
        <taxon>Fungi incertae sedis</taxon>
        <taxon>Mucoromycota</taxon>
        <taxon>Mortierellomycotina</taxon>
        <taxon>Mortierellomycetes</taxon>
        <taxon>Mortierellales</taxon>
        <taxon>Mortierellaceae</taxon>
        <taxon>Linnemannia</taxon>
    </lineage>
</organism>
<sequence>MCGDPCKCEDGHKKCGSVFAPSCNLEPKSLYDCSGPGATPSKLEACTAECEHTSPDHQCKIDCTPQVMSMSAQIDAIIEQMNLLMKDTLNSGNITLLAYPPLIKTLEEAKAEMLADAARPEKLNLEAGTLRNTIIGARSVMDAIRPLFPKKNVNASLPLIQDLDELVPLIDSVIACSGGNQSDCSGITQLLNDYKDAAVKRINEIETTSSNSTAVKDIAQKFQDVTDIIDKVFETRDDSTLPAAGKTLNEIIGTMSGSFAIYSNASDGVNLYYEAAKEALKCEGFNITEFADKCAGYGYQLQGALDNILKYIQDLLNNVPILGPLISTPILDALREAVGSIQDGAGTGIGKTAGILVGILQIVGIAPGTEDETSDPVKKSLLAFLGIATVAGDCGSPEDKCMGAIEIARILLQAAVNIVANLPFPLNLAAAPLKVVVDQVAAALDSGSGATIATAAAALKLAADGINLTTGGATTTVLGTLVSGLEQIVTCLTTDKGTTP</sequence>
<evidence type="ECO:0000313" key="1">
    <source>
        <dbReference type="EMBL" id="KAG0272245.1"/>
    </source>
</evidence>
<accession>A0AAD4H4V0</accession>
<dbReference type="AlphaFoldDB" id="A0AAD4H4V0"/>
<reference evidence="1" key="1">
    <citation type="journal article" date="2020" name="Fungal Divers.">
        <title>Resolving the Mortierellaceae phylogeny through synthesis of multi-gene phylogenetics and phylogenomics.</title>
        <authorList>
            <person name="Vandepol N."/>
            <person name="Liber J."/>
            <person name="Desiro A."/>
            <person name="Na H."/>
            <person name="Kennedy M."/>
            <person name="Barry K."/>
            <person name="Grigoriev I.V."/>
            <person name="Miller A.N."/>
            <person name="O'Donnell K."/>
            <person name="Stajich J.E."/>
            <person name="Bonito G."/>
        </authorList>
    </citation>
    <scope>NUCLEOTIDE SEQUENCE</scope>
    <source>
        <strain evidence="1">NRRL 28262</strain>
    </source>
</reference>